<evidence type="ECO:0000256" key="7">
    <source>
        <dbReference type="SAM" id="MobiDB-lite"/>
    </source>
</evidence>
<evidence type="ECO:0000256" key="6">
    <source>
        <dbReference type="RuleBase" id="RU361216"/>
    </source>
</evidence>
<feature type="transmembrane region" description="Helical" evidence="6">
    <location>
        <begin position="189"/>
        <end position="212"/>
    </location>
</feature>
<dbReference type="Proteomes" id="UP000094444">
    <property type="component" value="Unassembled WGS sequence"/>
</dbReference>
<reference evidence="8" key="1">
    <citation type="submission" date="2017-09" db="EMBL/GenBank/DDBJ databases">
        <title>Polyketide synthases of a Diaporthe helianthi virulent isolate.</title>
        <authorList>
            <person name="Baroncelli R."/>
        </authorList>
    </citation>
    <scope>NUCLEOTIDE SEQUENCE [LARGE SCALE GENOMIC DNA]</scope>
    <source>
        <strain evidence="8">7/96</strain>
    </source>
</reference>
<comment type="subcellular location">
    <subcellularLocation>
        <location evidence="1 6">Membrane</location>
        <topology evidence="1 6">Multi-pass membrane protein</topology>
    </subcellularLocation>
</comment>
<feature type="transmembrane region" description="Helical" evidence="6">
    <location>
        <begin position="85"/>
        <end position="103"/>
    </location>
</feature>
<dbReference type="GO" id="GO:0015175">
    <property type="term" value="F:neutral L-amino acid transmembrane transporter activity"/>
    <property type="evidence" value="ECO:0007669"/>
    <property type="project" value="TreeGrafter"/>
</dbReference>
<evidence type="ECO:0000256" key="5">
    <source>
        <dbReference type="ARBA" id="ARBA00023136"/>
    </source>
</evidence>
<feature type="transmembrane region" description="Helical" evidence="6">
    <location>
        <begin position="375"/>
        <end position="392"/>
    </location>
</feature>
<feature type="transmembrane region" description="Helical" evidence="6">
    <location>
        <begin position="265"/>
        <end position="291"/>
    </location>
</feature>
<comment type="caution">
    <text evidence="8">The sequence shown here is derived from an EMBL/GenBank/DDBJ whole genome shotgun (WGS) entry which is preliminary data.</text>
</comment>
<feature type="compositionally biased region" description="Basic and acidic residues" evidence="7">
    <location>
        <begin position="1"/>
        <end position="15"/>
    </location>
</feature>
<keyword evidence="9" id="KW-1185">Reference proteome</keyword>
<comment type="similarity">
    <text evidence="6">Belongs to the dicarboxylate/amino acid:cation symporter (DAACS) (TC 2.A.23) family.</text>
</comment>
<keyword evidence="3 6" id="KW-0812">Transmembrane</keyword>
<keyword evidence="2 6" id="KW-0813">Transport</keyword>
<evidence type="ECO:0000256" key="3">
    <source>
        <dbReference type="ARBA" id="ARBA00022692"/>
    </source>
</evidence>
<dbReference type="InterPro" id="IPR001991">
    <property type="entry name" value="Na-dicarboxylate_symporter"/>
</dbReference>
<dbReference type="GO" id="GO:0005886">
    <property type="term" value="C:plasma membrane"/>
    <property type="evidence" value="ECO:0007669"/>
    <property type="project" value="TreeGrafter"/>
</dbReference>
<dbReference type="InParanoid" id="A0A2P5I9P3"/>
<dbReference type="GO" id="GO:0015501">
    <property type="term" value="F:glutamate:sodium symporter activity"/>
    <property type="evidence" value="ECO:0007669"/>
    <property type="project" value="TreeGrafter"/>
</dbReference>
<sequence>MGKEVETGDTRETWRTDSSVDVQDAPAVEPKKAWWHPIKEPGSAPQIVISAVIAIAIGLAITSTVDDIPTAAPELLEIPGTTWIRALRATVLPLIITSLILAIQSLRDLGSGNGARIAKWTLGYYLITTIIAIVFSILTVALGWRRLMVPVEGEESEEADSGLNSDGDAPSEPHEAVVLLFETLIPQNIFNALAEDVLLSVMVMSIVVGCLLKRDSPILRVVKEVEEMVLKIIIFLIKLAPIGVFFLILPNMFRLDISEIGQNLGVLIGAALTGMFIHLFITLSIIYAVLVKENPYTFFMRISPAWMTAWGSASSAATLPVTMRTTLAQGVPIIVTKFAVPVGCLVNMDGTAIYFPVVVTFMAATQGITLNGAQYVIVMLLSTLATIGAAPIPSSSLVLTVMICEAVNIEITGMFAVVIAIDWFLDRFRTAVNVCGDCYAAKVVAKMTGIKDSDDDYDADVVEGVAVRRSGDEQA</sequence>
<dbReference type="PANTHER" id="PTHR11958">
    <property type="entry name" value="SODIUM/DICARBOXYLATE SYMPORTER-RELATED"/>
    <property type="match status" value="1"/>
</dbReference>
<dbReference type="EMBL" id="MAVT02000129">
    <property type="protein sequence ID" value="POS79222.1"/>
    <property type="molecule type" value="Genomic_DNA"/>
</dbReference>
<keyword evidence="6" id="KW-0769">Symport</keyword>
<dbReference type="InterPro" id="IPR036458">
    <property type="entry name" value="Na:dicarbo_symporter_sf"/>
</dbReference>
<accession>A0A2P5I9P3</accession>
<evidence type="ECO:0000256" key="4">
    <source>
        <dbReference type="ARBA" id="ARBA00022989"/>
    </source>
</evidence>
<feature type="transmembrane region" description="Helical" evidence="6">
    <location>
        <begin position="47"/>
        <end position="65"/>
    </location>
</feature>
<dbReference type="STRING" id="158607.A0A2P5I9P3"/>
<dbReference type="InterPro" id="IPR050746">
    <property type="entry name" value="DAACS"/>
</dbReference>
<dbReference type="OrthoDB" id="5877963at2759"/>
<protein>
    <recommendedName>
        <fullName evidence="6">Amino acid transporter</fullName>
    </recommendedName>
</protein>
<feature type="region of interest" description="Disordered" evidence="7">
    <location>
        <begin position="1"/>
        <end position="20"/>
    </location>
</feature>
<evidence type="ECO:0000313" key="8">
    <source>
        <dbReference type="EMBL" id="POS79222.1"/>
    </source>
</evidence>
<feature type="transmembrane region" description="Helical" evidence="6">
    <location>
        <begin position="398"/>
        <end position="421"/>
    </location>
</feature>
<keyword evidence="5 6" id="KW-0472">Membrane</keyword>
<proteinExistence type="inferred from homology"/>
<dbReference type="GO" id="GO:0005313">
    <property type="term" value="F:L-glutamate transmembrane transporter activity"/>
    <property type="evidence" value="ECO:0007669"/>
    <property type="project" value="TreeGrafter"/>
</dbReference>
<evidence type="ECO:0000256" key="1">
    <source>
        <dbReference type="ARBA" id="ARBA00004141"/>
    </source>
</evidence>
<gene>
    <name evidence="8" type="ORF">DHEL01_v202380</name>
</gene>
<dbReference type="SUPFAM" id="SSF118215">
    <property type="entry name" value="Proton glutamate symport protein"/>
    <property type="match status" value="1"/>
</dbReference>
<feature type="transmembrane region" description="Helical" evidence="6">
    <location>
        <begin position="124"/>
        <end position="144"/>
    </location>
</feature>
<feature type="transmembrane region" description="Helical" evidence="6">
    <location>
        <begin position="232"/>
        <end position="253"/>
    </location>
</feature>
<dbReference type="Pfam" id="PF00375">
    <property type="entry name" value="SDF"/>
    <property type="match status" value="1"/>
</dbReference>
<dbReference type="PRINTS" id="PR00173">
    <property type="entry name" value="EDTRNSPORT"/>
</dbReference>
<evidence type="ECO:0000313" key="9">
    <source>
        <dbReference type="Proteomes" id="UP000094444"/>
    </source>
</evidence>
<evidence type="ECO:0000256" key="2">
    <source>
        <dbReference type="ARBA" id="ARBA00022448"/>
    </source>
</evidence>
<name>A0A2P5I9P3_DIAHE</name>
<dbReference type="PANTHER" id="PTHR11958:SF63">
    <property type="entry name" value="AMINO ACID TRANSPORTER"/>
    <property type="match status" value="1"/>
</dbReference>
<organism evidence="8 9">
    <name type="scientific">Diaporthe helianthi</name>
    <dbReference type="NCBI Taxonomy" id="158607"/>
    <lineage>
        <taxon>Eukaryota</taxon>
        <taxon>Fungi</taxon>
        <taxon>Dikarya</taxon>
        <taxon>Ascomycota</taxon>
        <taxon>Pezizomycotina</taxon>
        <taxon>Sordariomycetes</taxon>
        <taxon>Sordariomycetidae</taxon>
        <taxon>Diaporthales</taxon>
        <taxon>Diaporthaceae</taxon>
        <taxon>Diaporthe</taxon>
    </lineage>
</organism>
<dbReference type="AlphaFoldDB" id="A0A2P5I9P3"/>
<keyword evidence="4 6" id="KW-1133">Transmembrane helix</keyword>
<dbReference type="Gene3D" id="1.10.3860.10">
    <property type="entry name" value="Sodium:dicarboxylate symporter"/>
    <property type="match status" value="1"/>
</dbReference>